<gene>
    <name evidence="5" type="ORF">DWX31_22915</name>
</gene>
<dbReference type="Pfam" id="PF06580">
    <property type="entry name" value="His_kinase"/>
    <property type="match status" value="1"/>
</dbReference>
<dbReference type="InterPro" id="IPR050640">
    <property type="entry name" value="Bact_2-comp_sensor_kinase"/>
</dbReference>
<reference evidence="5 6" key="1">
    <citation type="submission" date="2018-08" db="EMBL/GenBank/DDBJ databases">
        <title>A genome reference for cultivated species of the human gut microbiota.</title>
        <authorList>
            <person name="Zou Y."/>
            <person name="Xue W."/>
            <person name="Luo G."/>
        </authorList>
    </citation>
    <scope>NUCLEOTIDE SEQUENCE [LARGE SCALE GENOMIC DNA]</scope>
    <source>
        <strain evidence="5 6">AF19-13AC</strain>
    </source>
</reference>
<keyword evidence="1" id="KW-0175">Coiled coil</keyword>
<dbReference type="InterPro" id="IPR036890">
    <property type="entry name" value="HATPase_C_sf"/>
</dbReference>
<dbReference type="Gene3D" id="3.30.565.10">
    <property type="entry name" value="Histidine kinase-like ATPase, C-terminal domain"/>
    <property type="match status" value="1"/>
</dbReference>
<dbReference type="Proteomes" id="UP000261023">
    <property type="component" value="Unassembled WGS sequence"/>
</dbReference>
<keyword evidence="5" id="KW-0418">Kinase</keyword>
<evidence type="ECO:0000256" key="1">
    <source>
        <dbReference type="SAM" id="Coils"/>
    </source>
</evidence>
<dbReference type="GO" id="GO:0000155">
    <property type="term" value="F:phosphorelay sensor kinase activity"/>
    <property type="evidence" value="ECO:0007669"/>
    <property type="project" value="InterPro"/>
</dbReference>
<feature type="coiled-coil region" evidence="1">
    <location>
        <begin position="320"/>
        <end position="362"/>
    </location>
</feature>
<dbReference type="InterPro" id="IPR003594">
    <property type="entry name" value="HATPase_dom"/>
</dbReference>
<evidence type="ECO:0000259" key="4">
    <source>
        <dbReference type="Pfam" id="PF06580"/>
    </source>
</evidence>
<feature type="transmembrane region" description="Helical" evidence="2">
    <location>
        <begin position="264"/>
        <end position="287"/>
    </location>
</feature>
<feature type="transmembrane region" description="Helical" evidence="2">
    <location>
        <begin position="18"/>
        <end position="37"/>
    </location>
</feature>
<dbReference type="RefSeq" id="WP_029465400.1">
    <property type="nucleotide sequence ID" value="NZ_QTJW01000017.1"/>
</dbReference>
<name>A0A3E3DGF1_9FIRM</name>
<evidence type="ECO:0000259" key="3">
    <source>
        <dbReference type="Pfam" id="PF02518"/>
    </source>
</evidence>
<dbReference type="PANTHER" id="PTHR34220">
    <property type="entry name" value="SENSOR HISTIDINE KINASE YPDA"/>
    <property type="match status" value="1"/>
</dbReference>
<proteinExistence type="predicted"/>
<dbReference type="GO" id="GO:0016020">
    <property type="term" value="C:membrane"/>
    <property type="evidence" value="ECO:0007669"/>
    <property type="project" value="InterPro"/>
</dbReference>
<feature type="domain" description="Signal transduction histidine kinase internal region" evidence="4">
    <location>
        <begin position="355"/>
        <end position="431"/>
    </location>
</feature>
<organism evidence="5 6">
    <name type="scientific">Hungatella hathewayi</name>
    <dbReference type="NCBI Taxonomy" id="154046"/>
    <lineage>
        <taxon>Bacteria</taxon>
        <taxon>Bacillati</taxon>
        <taxon>Bacillota</taxon>
        <taxon>Clostridia</taxon>
        <taxon>Lachnospirales</taxon>
        <taxon>Lachnospiraceae</taxon>
        <taxon>Hungatella</taxon>
    </lineage>
</organism>
<keyword evidence="5" id="KW-0808">Transferase</keyword>
<evidence type="ECO:0000256" key="2">
    <source>
        <dbReference type="SAM" id="Phobius"/>
    </source>
</evidence>
<keyword evidence="2" id="KW-0812">Transmembrane</keyword>
<keyword evidence="2" id="KW-1133">Transmembrane helix</keyword>
<dbReference type="SUPFAM" id="SSF55874">
    <property type="entry name" value="ATPase domain of HSP90 chaperone/DNA topoisomerase II/histidine kinase"/>
    <property type="match status" value="1"/>
</dbReference>
<dbReference type="Pfam" id="PF02518">
    <property type="entry name" value="HATPase_c"/>
    <property type="match status" value="1"/>
</dbReference>
<dbReference type="EMBL" id="QTJW01000017">
    <property type="protein sequence ID" value="RGD68362.1"/>
    <property type="molecule type" value="Genomic_DNA"/>
</dbReference>
<dbReference type="PANTHER" id="PTHR34220:SF7">
    <property type="entry name" value="SENSOR HISTIDINE KINASE YPDA"/>
    <property type="match status" value="1"/>
</dbReference>
<dbReference type="AlphaFoldDB" id="A0A3E3DGF1"/>
<dbReference type="InterPro" id="IPR010559">
    <property type="entry name" value="Sig_transdc_His_kin_internal"/>
</dbReference>
<keyword evidence="2" id="KW-0472">Membrane</keyword>
<dbReference type="OrthoDB" id="759642at2"/>
<comment type="caution">
    <text evidence="5">The sequence shown here is derived from an EMBL/GenBank/DDBJ whole genome shotgun (WGS) entry which is preliminary data.</text>
</comment>
<sequence>MKKSRKYLMHSIQKDARILFLILIPILIVNIFISYLASSTASAQSQKHAEEVMDMYLDTLENQIESIERFVIWTTQHEGILTAMNDTGHQYMLTEGLYSLRSRISDFQPTLSQKYQFFLYLNKQDFFTNCSPLLVNYSDYLEIRSYYKELIRSGERLPFHWNMLKTGDTYYLYYLITVDNRSLLCQITLEDLLSPLKDLDLGDSGYLHISADERDFFIQNNRIQIQAPDTPFYSRYMVYQRQDSRLPFLIQIYMDRFSAFQKIIILQLAVVITAVTLILLLGILLFYMHRRVLRPIKEFSANLASINENTDLLNLQSSNIIELEQAHEQFKNLMREIKKLKINIYENELEKKRIQIDFMKLQIRPHFYLNCLTCIHSMAQTQLYEEIGQMALSTAKYLRYLLQDNQDFVNLNQEIEHVEDYLSIQKLRYGEIFTYLCEISPDVKDVYIPPLILQTFIENVINHAISPDEMIKINLTIKKVFKDQKDYLKIQISNTGTGFPDEVLSTLNSGLSLEHKDGTHIGITNVIQRLHLLYDEDFSIYFNNLPDGGALVTVVLPYQPINTEVFS</sequence>
<feature type="domain" description="Histidine kinase/HSP90-like ATPase" evidence="3">
    <location>
        <begin position="452"/>
        <end position="559"/>
    </location>
</feature>
<accession>A0A3E3DGF1</accession>
<evidence type="ECO:0000313" key="5">
    <source>
        <dbReference type="EMBL" id="RGD68362.1"/>
    </source>
</evidence>
<evidence type="ECO:0000313" key="6">
    <source>
        <dbReference type="Proteomes" id="UP000261023"/>
    </source>
</evidence>
<protein>
    <submittedName>
        <fullName evidence="5">Sensor histidine kinase</fullName>
    </submittedName>
</protein>